<evidence type="ECO:0000313" key="10">
    <source>
        <dbReference type="EMBL" id="AFK37126.1"/>
    </source>
</evidence>
<evidence type="ECO:0000256" key="4">
    <source>
        <dbReference type="ARBA" id="ARBA00022729"/>
    </source>
</evidence>
<name>I3SA34_LOTJA</name>
<evidence type="ECO:0000256" key="8">
    <source>
        <dbReference type="SAM" id="MobiDB-lite"/>
    </source>
</evidence>
<reference evidence="10" key="1">
    <citation type="submission" date="2012-05" db="EMBL/GenBank/DDBJ databases">
        <authorList>
            <person name="Krishnakumar V."/>
            <person name="Cheung F."/>
            <person name="Xiao Y."/>
            <person name="Chan A."/>
            <person name="Moskal W.A."/>
            <person name="Town C.D."/>
        </authorList>
    </citation>
    <scope>NUCLEOTIDE SEQUENCE</scope>
</reference>
<feature type="signal peptide" evidence="9">
    <location>
        <begin position="1"/>
        <end position="27"/>
    </location>
</feature>
<evidence type="ECO:0000256" key="7">
    <source>
        <dbReference type="ARBA" id="ARBA00023278"/>
    </source>
</evidence>
<dbReference type="EMBL" id="BT137331">
    <property type="protein sequence ID" value="AFK37126.1"/>
    <property type="molecule type" value="mRNA"/>
</dbReference>
<comment type="subcellular location">
    <subcellularLocation>
        <location evidence="1">Secreted</location>
        <location evidence="1">Extracellular space</location>
    </subcellularLocation>
</comment>
<dbReference type="GO" id="GO:0005576">
    <property type="term" value="C:extracellular region"/>
    <property type="evidence" value="ECO:0007669"/>
    <property type="project" value="UniProtKB-SubCell"/>
</dbReference>
<comment type="similarity">
    <text evidence="2">Belongs to the CLV3/ESR signal peptide family.</text>
</comment>
<evidence type="ECO:0000256" key="6">
    <source>
        <dbReference type="ARBA" id="ARBA00023180"/>
    </source>
</evidence>
<organism evidence="10">
    <name type="scientific">Lotus japonicus</name>
    <name type="common">Lotus corniculatus var. japonicus</name>
    <dbReference type="NCBI Taxonomy" id="34305"/>
    <lineage>
        <taxon>Eukaryota</taxon>
        <taxon>Viridiplantae</taxon>
        <taxon>Streptophyta</taxon>
        <taxon>Embryophyta</taxon>
        <taxon>Tracheophyta</taxon>
        <taxon>Spermatophyta</taxon>
        <taxon>Magnoliopsida</taxon>
        <taxon>eudicotyledons</taxon>
        <taxon>Gunneridae</taxon>
        <taxon>Pentapetalae</taxon>
        <taxon>rosids</taxon>
        <taxon>fabids</taxon>
        <taxon>Fabales</taxon>
        <taxon>Fabaceae</taxon>
        <taxon>Papilionoideae</taxon>
        <taxon>50 kb inversion clade</taxon>
        <taxon>NPAAA clade</taxon>
        <taxon>Hologalegina</taxon>
        <taxon>robinioid clade</taxon>
        <taxon>Loteae</taxon>
        <taxon>Lotus</taxon>
    </lineage>
</organism>
<evidence type="ECO:0000256" key="3">
    <source>
        <dbReference type="ARBA" id="ARBA00022525"/>
    </source>
</evidence>
<evidence type="ECO:0000256" key="9">
    <source>
        <dbReference type="SAM" id="SignalP"/>
    </source>
</evidence>
<keyword evidence="6" id="KW-0325">Glycoprotein</keyword>
<dbReference type="PANTHER" id="PTHR36016:SF4">
    <property type="entry name" value="CLAVATA3_ESR (CLE) GENE FAMILY MEMBER"/>
    <property type="match status" value="1"/>
</dbReference>
<dbReference type="InterPro" id="IPR039617">
    <property type="entry name" value="CLAVATA3-CLE"/>
</dbReference>
<feature type="region of interest" description="Disordered" evidence="8">
    <location>
        <begin position="55"/>
        <end position="83"/>
    </location>
</feature>
<dbReference type="GO" id="GO:0030154">
    <property type="term" value="P:cell differentiation"/>
    <property type="evidence" value="ECO:0007669"/>
    <property type="project" value="UniProtKB-KW"/>
</dbReference>
<protein>
    <submittedName>
        <fullName evidence="10">Uncharacterized protein</fullName>
    </submittedName>
</protein>
<keyword evidence="7" id="KW-0379">Hydroxylation</keyword>
<evidence type="ECO:0000256" key="2">
    <source>
        <dbReference type="ARBA" id="ARBA00005416"/>
    </source>
</evidence>
<accession>I3SA34</accession>
<feature type="chain" id="PRO_5003678624" evidence="9">
    <location>
        <begin position="28"/>
        <end position="83"/>
    </location>
</feature>
<evidence type="ECO:0000256" key="1">
    <source>
        <dbReference type="ARBA" id="ARBA00004239"/>
    </source>
</evidence>
<proteinExistence type="evidence at transcript level"/>
<evidence type="ECO:0000256" key="5">
    <source>
        <dbReference type="ARBA" id="ARBA00022782"/>
    </source>
</evidence>
<keyword evidence="5" id="KW-0221">Differentiation</keyword>
<feature type="compositionally biased region" description="Basic and acidic residues" evidence="8">
    <location>
        <begin position="69"/>
        <end position="83"/>
    </location>
</feature>
<sequence length="83" mass="9418">MATSLKLRTKSVLFLVVLSMVVMSSEARVLPQLSPMGRKANSEFLLRELINKMQNSERSHKKRSMLGSRLERVSPEGPDSQHH</sequence>
<keyword evidence="3" id="KW-0964">Secreted</keyword>
<dbReference type="AlphaFoldDB" id="I3SA34"/>
<dbReference type="PANTHER" id="PTHR36016">
    <property type="entry name" value="CLAVATA3/ESR (CLE)-RELATED PROTEIN 7"/>
    <property type="match status" value="1"/>
</dbReference>
<keyword evidence="4 9" id="KW-0732">Signal</keyword>